<gene>
    <name evidence="1" type="ORF">AaE_002983</name>
</gene>
<organism evidence="1 2">
    <name type="scientific">Aphanomyces astaci</name>
    <name type="common">Crayfish plague agent</name>
    <dbReference type="NCBI Taxonomy" id="112090"/>
    <lineage>
        <taxon>Eukaryota</taxon>
        <taxon>Sar</taxon>
        <taxon>Stramenopiles</taxon>
        <taxon>Oomycota</taxon>
        <taxon>Saprolegniomycetes</taxon>
        <taxon>Saprolegniales</taxon>
        <taxon>Verrucalvaceae</taxon>
        <taxon>Aphanomyces</taxon>
    </lineage>
</organism>
<evidence type="ECO:0000313" key="2">
    <source>
        <dbReference type="Proteomes" id="UP000469452"/>
    </source>
</evidence>
<dbReference type="EMBL" id="VJMI01006856">
    <property type="protein sequence ID" value="KAF0765419.1"/>
    <property type="molecule type" value="Genomic_DNA"/>
</dbReference>
<comment type="caution">
    <text evidence="1">The sequence shown here is derived from an EMBL/GenBank/DDBJ whole genome shotgun (WGS) entry which is preliminary data.</text>
</comment>
<name>A0A6A5AN81_APHAT</name>
<dbReference type="AlphaFoldDB" id="A0A6A5AN81"/>
<protein>
    <submittedName>
        <fullName evidence="1">Uncharacterized protein</fullName>
    </submittedName>
</protein>
<reference evidence="1 2" key="1">
    <citation type="submission" date="2019-06" db="EMBL/GenBank/DDBJ databases">
        <title>Genomics analysis of Aphanomyces spp. identifies a new class of oomycete effector associated with host adaptation.</title>
        <authorList>
            <person name="Gaulin E."/>
        </authorList>
    </citation>
    <scope>NUCLEOTIDE SEQUENCE [LARGE SCALE GENOMIC DNA]</scope>
    <source>
        <strain evidence="1 2">E</strain>
    </source>
</reference>
<dbReference type="Proteomes" id="UP000469452">
    <property type="component" value="Unassembled WGS sequence"/>
</dbReference>
<feature type="non-terminal residue" evidence="1">
    <location>
        <position position="1"/>
    </location>
</feature>
<evidence type="ECO:0000313" key="1">
    <source>
        <dbReference type="EMBL" id="KAF0765419.1"/>
    </source>
</evidence>
<proteinExistence type="predicted"/>
<accession>A0A6A5AN81</accession>
<sequence length="75" mass="8097">IGQLGCDKAADEAHFVAALGVKDAHVLTLEGHLTASKHVIQAHVAEIATLKQSIEDLTHTKDQAWTHAARYLDES</sequence>